<evidence type="ECO:0000313" key="3">
    <source>
        <dbReference type="RefSeq" id="XP_056866316.1"/>
    </source>
</evidence>
<gene>
    <name evidence="3" type="primary">LOC130512393</name>
</gene>
<accession>A0A9W3DRS3</accession>
<feature type="compositionally biased region" description="Low complexity" evidence="1">
    <location>
        <begin position="110"/>
        <end position="124"/>
    </location>
</feature>
<sequence>MIAPILHGKVSTNISSSPHQTNQPCIVNCSKGRESEIQRALALQHALDEKEMEPEMLKIVKGSKTRVQAMVDAAIKAASSCVASWLMIQEPVNLILKHTKREIKSSYKIKSSLQDSSSTSMTSIPEHTKREIKSSYKILSPDTRTMVL</sequence>
<name>A0A9W3DRS3_RAPSA</name>
<proteinExistence type="predicted"/>
<evidence type="ECO:0000256" key="1">
    <source>
        <dbReference type="SAM" id="MobiDB-lite"/>
    </source>
</evidence>
<organism evidence="2 3">
    <name type="scientific">Raphanus sativus</name>
    <name type="common">Radish</name>
    <name type="synonym">Raphanus raphanistrum var. sativus</name>
    <dbReference type="NCBI Taxonomy" id="3726"/>
    <lineage>
        <taxon>Eukaryota</taxon>
        <taxon>Viridiplantae</taxon>
        <taxon>Streptophyta</taxon>
        <taxon>Embryophyta</taxon>
        <taxon>Tracheophyta</taxon>
        <taxon>Spermatophyta</taxon>
        <taxon>Magnoliopsida</taxon>
        <taxon>eudicotyledons</taxon>
        <taxon>Gunneridae</taxon>
        <taxon>Pentapetalae</taxon>
        <taxon>rosids</taxon>
        <taxon>malvids</taxon>
        <taxon>Brassicales</taxon>
        <taxon>Brassicaceae</taxon>
        <taxon>Brassiceae</taxon>
        <taxon>Raphanus</taxon>
    </lineage>
</organism>
<dbReference type="RefSeq" id="XP_056866316.1">
    <property type="nucleotide sequence ID" value="XM_057010336.1"/>
</dbReference>
<dbReference type="AlphaFoldDB" id="A0A9W3DRS3"/>
<keyword evidence="2" id="KW-1185">Reference proteome</keyword>
<protein>
    <submittedName>
        <fullName evidence="3">Protein ALWAYS EARLY 2-like isoform X2</fullName>
    </submittedName>
</protein>
<evidence type="ECO:0000313" key="2">
    <source>
        <dbReference type="Proteomes" id="UP000504610"/>
    </source>
</evidence>
<reference evidence="3" key="2">
    <citation type="submission" date="2025-08" db="UniProtKB">
        <authorList>
            <consortium name="RefSeq"/>
        </authorList>
    </citation>
    <scope>IDENTIFICATION</scope>
    <source>
        <tissue evidence="3">Leaf</tissue>
    </source>
</reference>
<dbReference type="GeneID" id="130512393"/>
<feature type="region of interest" description="Disordered" evidence="1">
    <location>
        <begin position="110"/>
        <end position="129"/>
    </location>
</feature>
<reference evidence="2" key="1">
    <citation type="journal article" date="2019" name="Database">
        <title>The radish genome database (RadishGD): an integrated information resource for radish genomics.</title>
        <authorList>
            <person name="Yu H.J."/>
            <person name="Baek S."/>
            <person name="Lee Y.J."/>
            <person name="Cho A."/>
            <person name="Mun J.H."/>
        </authorList>
    </citation>
    <scope>NUCLEOTIDE SEQUENCE [LARGE SCALE GENOMIC DNA]</scope>
    <source>
        <strain evidence="2">cv. WK10039</strain>
    </source>
</reference>
<dbReference type="Proteomes" id="UP000504610">
    <property type="component" value="Chromosome 5"/>
</dbReference>